<dbReference type="CDD" id="cd00158">
    <property type="entry name" value="RHOD"/>
    <property type="match status" value="1"/>
</dbReference>
<dbReference type="AlphaFoldDB" id="A0A1I4RXU3"/>
<keyword evidence="5 11" id="KW-0547">Nucleotide-binding</keyword>
<sequence length="482" mass="54111">MKLIIKFFSEITIKTPQVRKRFVKQLKVNLKALLQPIDPEARVNGTWDSLEVQTGDDPQRQAAVIKRLCNTPGISHIHEVHEYPLTTLDDLAELCVAQFGEQVRGKVFAVRCKRVGRDHPFSSPEVAAYLGSQLRQRCGAAGISLKQPEVVVNVEIREQRVFLIETRHEGMGGFPLGTMEPVLSLMSGGFDSTVASYRMLQRGLLPHFVFFNLGGRAHEIGVRQIAHELWQRYAASHRLRFISVPFEEVVGEILKNVDNSQMGVVLKRMMLRVADRIAWRLNMDALVTGEAIAQVASQTLPNLAVIDKACERLVLRPLIATSKREIIDTVRAIGMEQMCTAIPEYCGIISVSPAIRTTVARVEEAEAAFDFSVLEAALQRVTITDCRDLQLEAGTDIEVVEQPLTGQIVLDIRTPDEQEAAPLRLEGIEVRCIPFFELSRRFAELDPARMYLLYCDRGLMSRMHAQNLLDSGHLNVRVLRKG</sequence>
<name>A0A1I4RXU3_9GAMM</name>
<dbReference type="GO" id="GO:0009229">
    <property type="term" value="P:thiamine diphosphate biosynthetic process"/>
    <property type="evidence" value="ECO:0007669"/>
    <property type="project" value="UniProtKB-UniRule"/>
</dbReference>
<evidence type="ECO:0000313" key="14">
    <source>
        <dbReference type="EMBL" id="SFM57106.1"/>
    </source>
</evidence>
<dbReference type="GO" id="GO:0005829">
    <property type="term" value="C:cytosol"/>
    <property type="evidence" value="ECO:0007669"/>
    <property type="project" value="TreeGrafter"/>
</dbReference>
<dbReference type="SUPFAM" id="SSF52402">
    <property type="entry name" value="Adenine nucleotide alpha hydrolases-like"/>
    <property type="match status" value="1"/>
</dbReference>
<feature type="binding site" evidence="11">
    <location>
        <begin position="185"/>
        <end position="186"/>
    </location>
    <ligand>
        <name>ATP</name>
        <dbReference type="ChEBI" id="CHEBI:30616"/>
    </ligand>
</feature>
<keyword evidence="8 11" id="KW-0784">Thiamine biosynthesis</keyword>
<evidence type="ECO:0000256" key="6">
    <source>
        <dbReference type="ARBA" id="ARBA00022840"/>
    </source>
</evidence>
<dbReference type="InterPro" id="IPR003720">
    <property type="entry name" value="tRNA_STrfase"/>
</dbReference>
<dbReference type="PROSITE" id="PS50206">
    <property type="entry name" value="RHODANESE_3"/>
    <property type="match status" value="1"/>
</dbReference>
<dbReference type="InterPro" id="IPR049962">
    <property type="entry name" value="THUMP_ThiI"/>
</dbReference>
<feature type="binding site" evidence="11">
    <location>
        <position position="298"/>
    </location>
    <ligand>
        <name>ATP</name>
        <dbReference type="ChEBI" id="CHEBI:30616"/>
    </ligand>
</feature>
<evidence type="ECO:0000259" key="13">
    <source>
        <dbReference type="PROSITE" id="PS51165"/>
    </source>
</evidence>
<dbReference type="SUPFAM" id="SSF52821">
    <property type="entry name" value="Rhodanese/Cell cycle control phosphatase"/>
    <property type="match status" value="1"/>
</dbReference>
<comment type="catalytic activity">
    <reaction evidence="11">
        <text>[ThiI sulfur-carrier protein]-S-sulfanyl-L-cysteine + a uridine in tRNA + 2 reduced [2Fe-2S]-[ferredoxin] + ATP + H(+) = [ThiI sulfur-carrier protein]-L-cysteine + a 4-thiouridine in tRNA + 2 oxidized [2Fe-2S]-[ferredoxin] + AMP + diphosphate</text>
        <dbReference type="Rhea" id="RHEA:24176"/>
        <dbReference type="Rhea" id="RHEA-COMP:10000"/>
        <dbReference type="Rhea" id="RHEA-COMP:10001"/>
        <dbReference type="Rhea" id="RHEA-COMP:13337"/>
        <dbReference type="Rhea" id="RHEA-COMP:13338"/>
        <dbReference type="Rhea" id="RHEA-COMP:13339"/>
        <dbReference type="Rhea" id="RHEA-COMP:13340"/>
        <dbReference type="ChEBI" id="CHEBI:15378"/>
        <dbReference type="ChEBI" id="CHEBI:29950"/>
        <dbReference type="ChEBI" id="CHEBI:30616"/>
        <dbReference type="ChEBI" id="CHEBI:33019"/>
        <dbReference type="ChEBI" id="CHEBI:33737"/>
        <dbReference type="ChEBI" id="CHEBI:33738"/>
        <dbReference type="ChEBI" id="CHEBI:61963"/>
        <dbReference type="ChEBI" id="CHEBI:65315"/>
        <dbReference type="ChEBI" id="CHEBI:136798"/>
        <dbReference type="ChEBI" id="CHEBI:456215"/>
        <dbReference type="EC" id="2.8.1.4"/>
    </reaction>
</comment>
<dbReference type="GO" id="GO:0005524">
    <property type="term" value="F:ATP binding"/>
    <property type="evidence" value="ECO:0007669"/>
    <property type="project" value="UniProtKB-UniRule"/>
</dbReference>
<evidence type="ECO:0000313" key="15">
    <source>
        <dbReference type="Proteomes" id="UP000243629"/>
    </source>
</evidence>
<dbReference type="PANTHER" id="PTHR43209">
    <property type="entry name" value="TRNA SULFURTRANSFERASE"/>
    <property type="match status" value="1"/>
</dbReference>
<dbReference type="Gene3D" id="3.30.2130.30">
    <property type="match status" value="1"/>
</dbReference>
<evidence type="ECO:0000256" key="2">
    <source>
        <dbReference type="ARBA" id="ARBA00022490"/>
    </source>
</evidence>
<gene>
    <name evidence="11" type="primary">thiI</name>
    <name evidence="14" type="ORF">SAMN05216217_10850</name>
</gene>
<evidence type="ECO:0000256" key="10">
    <source>
        <dbReference type="ARBA" id="ARBA00023284"/>
    </source>
</evidence>
<dbReference type="PROSITE" id="PS51165">
    <property type="entry name" value="THUMP"/>
    <property type="match status" value="1"/>
</dbReference>
<dbReference type="GO" id="GO:0009228">
    <property type="term" value="P:thiamine biosynthetic process"/>
    <property type="evidence" value="ECO:0007669"/>
    <property type="project" value="UniProtKB-KW"/>
</dbReference>
<reference evidence="15" key="1">
    <citation type="submission" date="2016-10" db="EMBL/GenBank/DDBJ databases">
        <authorList>
            <person name="Varghese N."/>
            <person name="Submissions S."/>
        </authorList>
    </citation>
    <scope>NUCLEOTIDE SEQUENCE [LARGE SCALE GENOMIC DNA]</scope>
    <source>
        <strain evidence="15">DSM 24213</strain>
    </source>
</reference>
<keyword evidence="15" id="KW-1185">Reference proteome</keyword>
<dbReference type="EMBL" id="FOUI01000008">
    <property type="protein sequence ID" value="SFM57106.1"/>
    <property type="molecule type" value="Genomic_DNA"/>
</dbReference>
<accession>A0A1I4RXU3</accession>
<keyword evidence="4 11" id="KW-0808">Transferase</keyword>
<dbReference type="STRING" id="1720063.SAMN05216217_10850"/>
<protein>
    <recommendedName>
        <fullName evidence="11">tRNA sulfurtransferase</fullName>
        <ecNumber evidence="11">2.8.1.4</ecNumber>
    </recommendedName>
    <alternativeName>
        <fullName evidence="11">Sulfur carrier protein ThiS sulfurtransferase</fullName>
    </alternativeName>
    <alternativeName>
        <fullName evidence="11">Thiamine biosynthesis protein ThiI</fullName>
    </alternativeName>
    <alternativeName>
        <fullName evidence="11">tRNA 4-thiouridine synthase</fullName>
    </alternativeName>
</protein>
<dbReference type="SUPFAM" id="SSF143437">
    <property type="entry name" value="THUMP domain-like"/>
    <property type="match status" value="1"/>
</dbReference>
<dbReference type="RefSeq" id="WP_093475699.1">
    <property type="nucleotide sequence ID" value="NZ_FOUI01000008.1"/>
</dbReference>
<dbReference type="Pfam" id="PF02568">
    <property type="entry name" value="ThiI"/>
    <property type="match status" value="1"/>
</dbReference>
<dbReference type="GO" id="GO:0004810">
    <property type="term" value="F:CCA tRNA nucleotidyltransferase activity"/>
    <property type="evidence" value="ECO:0007669"/>
    <property type="project" value="InterPro"/>
</dbReference>
<keyword evidence="6 11" id="KW-0067">ATP-binding</keyword>
<dbReference type="GO" id="GO:0052837">
    <property type="term" value="P:thiazole biosynthetic process"/>
    <property type="evidence" value="ECO:0007669"/>
    <property type="project" value="InterPro"/>
</dbReference>
<feature type="active site" description="Cysteine persulfide intermediate" evidence="11">
    <location>
        <position position="455"/>
    </location>
</feature>
<dbReference type="InterPro" id="IPR026340">
    <property type="entry name" value="THII_Thiazole_biosynth_dom"/>
</dbReference>
<comment type="function">
    <text evidence="11">Catalyzes the ATP-dependent transfer of a sulfur to tRNA to produce 4-thiouridine in position 8 of tRNAs, which functions as a near-UV photosensor. Also catalyzes the transfer of sulfur to the sulfur carrier protein ThiS, forming ThiS-thiocarboxylate. This is a step in the synthesis of thiazole, in the thiamine biosynthesis pathway. The sulfur is donated as persulfide by IscS.</text>
</comment>
<dbReference type="InterPro" id="IPR036873">
    <property type="entry name" value="Rhodanese-like_dom_sf"/>
</dbReference>
<comment type="similarity">
    <text evidence="11">Belongs to the ThiI family.</text>
</comment>
<dbReference type="Gene3D" id="3.40.250.10">
    <property type="entry name" value="Rhodanese-like domain"/>
    <property type="match status" value="1"/>
</dbReference>
<organism evidence="14 15">
    <name type="scientific">Halopseudomonas yangmingensis</name>
    <dbReference type="NCBI Taxonomy" id="1720063"/>
    <lineage>
        <taxon>Bacteria</taxon>
        <taxon>Pseudomonadati</taxon>
        <taxon>Pseudomonadota</taxon>
        <taxon>Gammaproteobacteria</taxon>
        <taxon>Pseudomonadales</taxon>
        <taxon>Pseudomonadaceae</taxon>
        <taxon>Halopseudomonas</taxon>
    </lineage>
</organism>
<feature type="binding site" evidence="11">
    <location>
        <position position="267"/>
    </location>
    <ligand>
        <name>ATP</name>
        <dbReference type="ChEBI" id="CHEBI:30616"/>
    </ligand>
</feature>
<feature type="domain" description="THUMP" evidence="13">
    <location>
        <begin position="62"/>
        <end position="167"/>
    </location>
</feature>
<dbReference type="Pfam" id="PF02926">
    <property type="entry name" value="THUMP"/>
    <property type="match status" value="1"/>
</dbReference>
<dbReference type="GO" id="GO:0140741">
    <property type="term" value="F:tRNA-uracil-4 sulfurtransferase activity"/>
    <property type="evidence" value="ECO:0007669"/>
    <property type="project" value="UniProtKB-EC"/>
</dbReference>
<evidence type="ECO:0000256" key="1">
    <source>
        <dbReference type="ARBA" id="ARBA00004496"/>
    </source>
</evidence>
<dbReference type="Pfam" id="PF22025">
    <property type="entry name" value="ThiI_fer"/>
    <property type="match status" value="1"/>
</dbReference>
<evidence type="ECO:0000256" key="8">
    <source>
        <dbReference type="ARBA" id="ARBA00022977"/>
    </source>
</evidence>
<dbReference type="InterPro" id="IPR020536">
    <property type="entry name" value="ThiI_AANH"/>
</dbReference>
<dbReference type="CDD" id="cd11716">
    <property type="entry name" value="THUMP_ThiI"/>
    <property type="match status" value="1"/>
</dbReference>
<dbReference type="NCBIfam" id="TIGR00342">
    <property type="entry name" value="tRNA uracil 4-sulfurtransferase ThiI"/>
    <property type="match status" value="1"/>
</dbReference>
<dbReference type="Gene3D" id="3.40.50.620">
    <property type="entry name" value="HUPs"/>
    <property type="match status" value="1"/>
</dbReference>
<evidence type="ECO:0000256" key="4">
    <source>
        <dbReference type="ARBA" id="ARBA00022679"/>
    </source>
</evidence>
<proteinExistence type="inferred from homology"/>
<comment type="subcellular location">
    <subcellularLocation>
        <location evidence="1 11">Cytoplasm</location>
    </subcellularLocation>
</comment>
<evidence type="ECO:0000259" key="12">
    <source>
        <dbReference type="PROSITE" id="PS50206"/>
    </source>
</evidence>
<dbReference type="NCBIfam" id="TIGR04271">
    <property type="entry name" value="ThiI_C_thiazole"/>
    <property type="match status" value="1"/>
</dbReference>
<comment type="caution">
    <text evidence="11">Lacks conserved residue(s) required for the propagation of feature annotation.</text>
</comment>
<dbReference type="GO" id="GO:0002937">
    <property type="term" value="P:tRNA 4-thiouridine biosynthesis"/>
    <property type="evidence" value="ECO:0007669"/>
    <property type="project" value="TreeGrafter"/>
</dbReference>
<feature type="domain" description="Rhodanese" evidence="12">
    <location>
        <begin position="408"/>
        <end position="482"/>
    </location>
</feature>
<dbReference type="UniPathway" id="UPA00060"/>
<dbReference type="InterPro" id="IPR054173">
    <property type="entry name" value="ThiI_fer"/>
</dbReference>
<evidence type="ECO:0000256" key="3">
    <source>
        <dbReference type="ARBA" id="ARBA00022555"/>
    </source>
</evidence>
<dbReference type="InterPro" id="IPR014729">
    <property type="entry name" value="Rossmann-like_a/b/a_fold"/>
</dbReference>
<dbReference type="InterPro" id="IPR050102">
    <property type="entry name" value="tRNA_sulfurtransferase_ThiI"/>
</dbReference>
<keyword evidence="7 11" id="KW-0694">RNA-binding</keyword>
<keyword evidence="10" id="KW-0676">Redox-active center</keyword>
<keyword evidence="3 11" id="KW-0820">tRNA-binding</keyword>
<feature type="binding site" evidence="11">
    <location>
        <position position="289"/>
    </location>
    <ligand>
        <name>ATP</name>
        <dbReference type="ChEBI" id="CHEBI:30616"/>
    </ligand>
</feature>
<dbReference type="InterPro" id="IPR004114">
    <property type="entry name" value="THUMP_dom"/>
</dbReference>
<comment type="catalytic activity">
    <reaction evidence="11">
        <text>[ThiS sulfur-carrier protein]-C-terminal Gly-Gly-AMP + S-sulfanyl-L-cysteinyl-[cysteine desulfurase] + AH2 = [ThiS sulfur-carrier protein]-C-terminal-Gly-aminoethanethioate + L-cysteinyl-[cysteine desulfurase] + A + AMP + 2 H(+)</text>
        <dbReference type="Rhea" id="RHEA:43340"/>
        <dbReference type="Rhea" id="RHEA-COMP:12157"/>
        <dbReference type="Rhea" id="RHEA-COMP:12158"/>
        <dbReference type="Rhea" id="RHEA-COMP:12910"/>
        <dbReference type="Rhea" id="RHEA-COMP:19908"/>
        <dbReference type="ChEBI" id="CHEBI:13193"/>
        <dbReference type="ChEBI" id="CHEBI:15378"/>
        <dbReference type="ChEBI" id="CHEBI:17499"/>
        <dbReference type="ChEBI" id="CHEBI:29950"/>
        <dbReference type="ChEBI" id="CHEBI:61963"/>
        <dbReference type="ChEBI" id="CHEBI:90618"/>
        <dbReference type="ChEBI" id="CHEBI:232372"/>
        <dbReference type="ChEBI" id="CHEBI:456215"/>
    </reaction>
</comment>
<dbReference type="InterPro" id="IPR001763">
    <property type="entry name" value="Rhodanese-like_dom"/>
</dbReference>
<keyword evidence="2 11" id="KW-0963">Cytoplasm</keyword>
<dbReference type="OrthoDB" id="9773948at2"/>
<dbReference type="GO" id="GO:0000049">
    <property type="term" value="F:tRNA binding"/>
    <property type="evidence" value="ECO:0007669"/>
    <property type="project" value="UniProtKB-UniRule"/>
</dbReference>
<dbReference type="EC" id="2.8.1.4" evidence="11"/>
<evidence type="ECO:0000256" key="11">
    <source>
        <dbReference type="HAMAP-Rule" id="MF_00021"/>
    </source>
</evidence>
<dbReference type="Proteomes" id="UP000243629">
    <property type="component" value="Unassembled WGS sequence"/>
</dbReference>
<comment type="pathway">
    <text evidence="11">Cofactor biosynthesis; thiamine diphosphate biosynthesis.</text>
</comment>
<evidence type="ECO:0000256" key="9">
    <source>
        <dbReference type="ARBA" id="ARBA00023157"/>
    </source>
</evidence>
<keyword evidence="9" id="KW-1015">Disulfide bond</keyword>
<dbReference type="PANTHER" id="PTHR43209:SF1">
    <property type="entry name" value="TRNA SULFURTRANSFERASE"/>
    <property type="match status" value="1"/>
</dbReference>
<dbReference type="SMART" id="SM00981">
    <property type="entry name" value="THUMP"/>
    <property type="match status" value="1"/>
</dbReference>
<dbReference type="HAMAP" id="MF_00021">
    <property type="entry name" value="ThiI"/>
    <property type="match status" value="1"/>
</dbReference>
<evidence type="ECO:0000256" key="7">
    <source>
        <dbReference type="ARBA" id="ARBA00022884"/>
    </source>
</evidence>
<dbReference type="InterPro" id="IPR049961">
    <property type="entry name" value="ThiI_N"/>
</dbReference>
<evidence type="ECO:0000256" key="5">
    <source>
        <dbReference type="ARBA" id="ARBA00022741"/>
    </source>
</evidence>